<dbReference type="SUPFAM" id="SSF55729">
    <property type="entry name" value="Acyl-CoA N-acyltransferases (Nat)"/>
    <property type="match status" value="1"/>
</dbReference>
<dbReference type="Proteomes" id="UP000273083">
    <property type="component" value="Unassembled WGS sequence"/>
</dbReference>
<protein>
    <submittedName>
        <fullName evidence="2">RimJ/RimL family protein N-acetyltransferase</fullName>
    </submittedName>
</protein>
<dbReference type="InterPro" id="IPR000182">
    <property type="entry name" value="GNAT_dom"/>
</dbReference>
<dbReference type="PROSITE" id="PS51186">
    <property type="entry name" value="GNAT"/>
    <property type="match status" value="1"/>
</dbReference>
<evidence type="ECO:0000313" key="3">
    <source>
        <dbReference type="Proteomes" id="UP000273083"/>
    </source>
</evidence>
<gene>
    <name evidence="2" type="ORF">EDD66_1094</name>
</gene>
<evidence type="ECO:0000313" key="2">
    <source>
        <dbReference type="EMBL" id="ROR25795.1"/>
    </source>
</evidence>
<sequence>MQDRDDFFRYRSMPEIFKYQSWQPKDIGEIEEFIKENIEICPNTSNTWMQLAICLEDGQLIGDMGIHFMEDDYQVEIGYTLSTEFQGNGYAREAVSAIIDYLFYELKKHRITASVDPDNTKSIKLLEKVGFRKEAHFIKSFRMNNQWYDDCVYAVLADEWNSPVTKNMV</sequence>
<keyword evidence="3" id="KW-1185">Reference proteome</keyword>
<organism evidence="2 3">
    <name type="scientific">Mobilisporobacter senegalensis</name>
    <dbReference type="NCBI Taxonomy" id="1329262"/>
    <lineage>
        <taxon>Bacteria</taxon>
        <taxon>Bacillati</taxon>
        <taxon>Bacillota</taxon>
        <taxon>Clostridia</taxon>
        <taxon>Lachnospirales</taxon>
        <taxon>Lachnospiraceae</taxon>
        <taxon>Mobilisporobacter</taxon>
    </lineage>
</organism>
<dbReference type="InterPro" id="IPR051531">
    <property type="entry name" value="N-acetyltransferase"/>
</dbReference>
<dbReference type="InterPro" id="IPR016181">
    <property type="entry name" value="Acyl_CoA_acyltransferase"/>
</dbReference>
<keyword evidence="2" id="KW-0808">Transferase</keyword>
<dbReference type="Gene3D" id="3.40.630.30">
    <property type="match status" value="1"/>
</dbReference>
<dbReference type="GO" id="GO:0016747">
    <property type="term" value="F:acyltransferase activity, transferring groups other than amino-acyl groups"/>
    <property type="evidence" value="ECO:0007669"/>
    <property type="project" value="InterPro"/>
</dbReference>
<dbReference type="Pfam" id="PF13302">
    <property type="entry name" value="Acetyltransf_3"/>
    <property type="match status" value="1"/>
</dbReference>
<dbReference type="AlphaFoldDB" id="A0A3N1XGM0"/>
<comment type="caution">
    <text evidence="2">The sequence shown here is derived from an EMBL/GenBank/DDBJ whole genome shotgun (WGS) entry which is preliminary data.</text>
</comment>
<feature type="domain" description="N-acetyltransferase" evidence="1">
    <location>
        <begin position="1"/>
        <end position="158"/>
    </location>
</feature>
<dbReference type="PANTHER" id="PTHR43792:SF1">
    <property type="entry name" value="N-ACETYLTRANSFERASE DOMAIN-CONTAINING PROTEIN"/>
    <property type="match status" value="1"/>
</dbReference>
<accession>A0A3N1XGM0</accession>
<proteinExistence type="predicted"/>
<evidence type="ECO:0000259" key="1">
    <source>
        <dbReference type="PROSITE" id="PS51186"/>
    </source>
</evidence>
<dbReference type="PANTHER" id="PTHR43792">
    <property type="entry name" value="GNAT FAMILY, PUTATIVE (AFU_ORTHOLOGUE AFUA_3G00765)-RELATED-RELATED"/>
    <property type="match status" value="1"/>
</dbReference>
<reference evidence="2 3" key="1">
    <citation type="submission" date="2018-11" db="EMBL/GenBank/DDBJ databases">
        <title>Genomic Encyclopedia of Type Strains, Phase IV (KMG-IV): sequencing the most valuable type-strain genomes for metagenomic binning, comparative biology and taxonomic classification.</title>
        <authorList>
            <person name="Goeker M."/>
        </authorList>
    </citation>
    <scope>NUCLEOTIDE SEQUENCE [LARGE SCALE GENOMIC DNA]</scope>
    <source>
        <strain evidence="2 3">DSM 26537</strain>
    </source>
</reference>
<dbReference type="EMBL" id="RJVG01000009">
    <property type="protein sequence ID" value="ROR25795.1"/>
    <property type="molecule type" value="Genomic_DNA"/>
</dbReference>
<name>A0A3N1XGM0_9FIRM</name>